<dbReference type="Pfam" id="PF10595">
    <property type="entry name" value="FAM161A_B"/>
    <property type="match status" value="1"/>
</dbReference>
<evidence type="ECO:0000256" key="3">
    <source>
        <dbReference type="SAM" id="Coils"/>
    </source>
</evidence>
<dbReference type="InterPro" id="IPR019579">
    <property type="entry name" value="FAM161A/B"/>
</dbReference>
<dbReference type="Proteomes" id="UP000314986">
    <property type="component" value="Unassembled WGS sequence"/>
</dbReference>
<dbReference type="InterPro" id="IPR051655">
    <property type="entry name" value="FAM161"/>
</dbReference>
<reference evidence="6" key="1">
    <citation type="journal article" date="2006" name="Science">
        <title>Ancient noncoding elements conserved in the human genome.</title>
        <authorList>
            <person name="Venkatesh B."/>
            <person name="Kirkness E.F."/>
            <person name="Loh Y.H."/>
            <person name="Halpern A.L."/>
            <person name="Lee A.P."/>
            <person name="Johnson J."/>
            <person name="Dandona N."/>
            <person name="Viswanathan L.D."/>
            <person name="Tay A."/>
            <person name="Venter J.C."/>
            <person name="Strausberg R.L."/>
            <person name="Brenner S."/>
        </authorList>
    </citation>
    <scope>NUCLEOTIDE SEQUENCE [LARGE SCALE GENOMIC DNA]</scope>
</reference>
<evidence type="ECO:0000313" key="6">
    <source>
        <dbReference type="Proteomes" id="UP000314986"/>
    </source>
</evidence>
<accession>A0A4W3JQE3</accession>
<reference evidence="6" key="3">
    <citation type="journal article" date="2014" name="Nature">
        <title>Elephant shark genome provides unique insights into gnathostome evolution.</title>
        <authorList>
            <consortium name="International Elephant Shark Genome Sequencing Consortium"/>
            <person name="Venkatesh B."/>
            <person name="Lee A.P."/>
            <person name="Ravi V."/>
            <person name="Maurya A.K."/>
            <person name="Lian M.M."/>
            <person name="Swann J.B."/>
            <person name="Ohta Y."/>
            <person name="Flajnik M.F."/>
            <person name="Sutoh Y."/>
            <person name="Kasahara M."/>
            <person name="Hoon S."/>
            <person name="Gangu V."/>
            <person name="Roy S.W."/>
            <person name="Irimia M."/>
            <person name="Korzh V."/>
            <person name="Kondrychyn I."/>
            <person name="Lim Z.W."/>
            <person name="Tay B.H."/>
            <person name="Tohari S."/>
            <person name="Kong K.W."/>
            <person name="Ho S."/>
            <person name="Lorente-Galdos B."/>
            <person name="Quilez J."/>
            <person name="Marques-Bonet T."/>
            <person name="Raney B.J."/>
            <person name="Ingham P.W."/>
            <person name="Tay A."/>
            <person name="Hillier L.W."/>
            <person name="Minx P."/>
            <person name="Boehm T."/>
            <person name="Wilson R.K."/>
            <person name="Brenner S."/>
            <person name="Warren W.C."/>
        </authorList>
    </citation>
    <scope>NUCLEOTIDE SEQUENCE [LARGE SCALE GENOMIC DNA]</scope>
</reference>
<reference evidence="5" key="5">
    <citation type="submission" date="2025-09" db="UniProtKB">
        <authorList>
            <consortium name="Ensembl"/>
        </authorList>
    </citation>
    <scope>IDENTIFICATION</scope>
</reference>
<keyword evidence="6" id="KW-1185">Reference proteome</keyword>
<dbReference type="PANTHER" id="PTHR21501">
    <property type="entry name" value="PROTEIN FAM-161"/>
    <property type="match status" value="1"/>
</dbReference>
<sequence length="450" mass="52240">MLFSHSSSVFTNSCVRQPVEPEWEAAGGGLWEDLFENASNYSNEPTAELNGSNTEKFLEFLRQEQTANADDQNCDQLLTLSNVFRQRLLELGTLYDQHKSLSNLKNQGNMRKSRVSEEQDRFFSVSGRRILADNRISKLITSGWAKVRKPYPVNELKGLIESQTMVAKICTLLKKPHKSSTSDWMSQITDPKPFHMTIREDHKKNNLLKSKVLLELQRELIERQKKEDVEFQRKFHAHPIPAHVYLSLFNEMNEYNKKRRRKEIETRKELLKAMQKPFSFTDRQDKRKEELSQQANIAELDAEKKKLKKKIPKSVQDATVSEKLKEEELLRKIRIQMRAADLMKSAAAPINTEPYKKSLAASSLKAKDERLGFLQEEPKFKPRINMEVPDFDKLYEAFQRDVGSKHKPKEATKCEPFEFLTAKLRAQRNRGTEVVLKDSTKNGKPPSDER</sequence>
<evidence type="ECO:0000313" key="5">
    <source>
        <dbReference type="Ensembl" id="ENSCMIP00000040323.1"/>
    </source>
</evidence>
<comment type="similarity">
    <text evidence="1">Belongs to the FAM161 family.</text>
</comment>
<name>A0A4W3JQE3_CALMI</name>
<dbReference type="GO" id="GO:0044782">
    <property type="term" value="P:cilium organization"/>
    <property type="evidence" value="ECO:0007669"/>
    <property type="project" value="TreeGrafter"/>
</dbReference>
<dbReference type="GeneTree" id="ENSGT00940000159998"/>
<dbReference type="Ensembl" id="ENSCMIT00000040895.1">
    <property type="protein sequence ID" value="ENSCMIP00000040323.1"/>
    <property type="gene ID" value="ENSCMIG00000016829.1"/>
</dbReference>
<dbReference type="InParanoid" id="A0A4W3JQE3"/>
<organism evidence="5 6">
    <name type="scientific">Callorhinchus milii</name>
    <name type="common">Ghost shark</name>
    <dbReference type="NCBI Taxonomy" id="7868"/>
    <lineage>
        <taxon>Eukaryota</taxon>
        <taxon>Metazoa</taxon>
        <taxon>Chordata</taxon>
        <taxon>Craniata</taxon>
        <taxon>Vertebrata</taxon>
        <taxon>Chondrichthyes</taxon>
        <taxon>Holocephali</taxon>
        <taxon>Chimaeriformes</taxon>
        <taxon>Callorhinchidae</taxon>
        <taxon>Callorhinchus</taxon>
    </lineage>
</organism>
<feature type="coiled-coil region" evidence="3">
    <location>
        <begin position="288"/>
        <end position="317"/>
    </location>
</feature>
<dbReference type="AlphaFoldDB" id="A0A4W3JQE3"/>
<evidence type="ECO:0008006" key="7">
    <source>
        <dbReference type="Google" id="ProtNLM"/>
    </source>
</evidence>
<evidence type="ECO:0000256" key="2">
    <source>
        <dbReference type="ARBA" id="ARBA00023054"/>
    </source>
</evidence>
<keyword evidence="2 3" id="KW-0175">Coiled coil</keyword>
<evidence type="ECO:0000256" key="4">
    <source>
        <dbReference type="SAM" id="MobiDB-lite"/>
    </source>
</evidence>
<dbReference type="GO" id="GO:0005856">
    <property type="term" value="C:cytoskeleton"/>
    <property type="evidence" value="ECO:0007669"/>
    <property type="project" value="UniProtKB-ARBA"/>
</dbReference>
<dbReference type="GO" id="GO:0005929">
    <property type="term" value="C:cilium"/>
    <property type="evidence" value="ECO:0007669"/>
    <property type="project" value="TreeGrafter"/>
</dbReference>
<protein>
    <recommendedName>
        <fullName evidence="7">FAM161 centrosomal protein B</fullName>
    </recommendedName>
</protein>
<reference evidence="6" key="2">
    <citation type="journal article" date="2007" name="PLoS Biol.">
        <title>Survey sequencing and comparative analysis of the elephant shark (Callorhinchus milii) genome.</title>
        <authorList>
            <person name="Venkatesh B."/>
            <person name="Kirkness E.F."/>
            <person name="Loh Y.H."/>
            <person name="Halpern A.L."/>
            <person name="Lee A.P."/>
            <person name="Johnson J."/>
            <person name="Dandona N."/>
            <person name="Viswanathan L.D."/>
            <person name="Tay A."/>
            <person name="Venter J.C."/>
            <person name="Strausberg R.L."/>
            <person name="Brenner S."/>
        </authorList>
    </citation>
    <scope>NUCLEOTIDE SEQUENCE [LARGE SCALE GENOMIC DNA]</scope>
</reference>
<dbReference type="PANTHER" id="PTHR21501:SF4">
    <property type="entry name" value="PROTEIN FAM161B"/>
    <property type="match status" value="1"/>
</dbReference>
<evidence type="ECO:0000256" key="1">
    <source>
        <dbReference type="ARBA" id="ARBA00006663"/>
    </source>
</evidence>
<proteinExistence type="inferred from homology"/>
<feature type="compositionally biased region" description="Basic and acidic residues" evidence="4">
    <location>
        <begin position="435"/>
        <end position="450"/>
    </location>
</feature>
<reference evidence="5" key="4">
    <citation type="submission" date="2025-08" db="UniProtKB">
        <authorList>
            <consortium name="Ensembl"/>
        </authorList>
    </citation>
    <scope>IDENTIFICATION</scope>
</reference>
<dbReference type="STRING" id="7868.ENSCMIP00000040323"/>
<feature type="region of interest" description="Disordered" evidence="4">
    <location>
        <begin position="428"/>
        <end position="450"/>
    </location>
</feature>